<evidence type="ECO:0000313" key="3">
    <source>
        <dbReference type="Proteomes" id="UP000255106"/>
    </source>
</evidence>
<keyword evidence="1" id="KW-0472">Membrane</keyword>
<evidence type="ECO:0000313" key="2">
    <source>
        <dbReference type="EMBL" id="STQ10745.1"/>
    </source>
</evidence>
<keyword evidence="1" id="KW-0812">Transmembrane</keyword>
<organism evidence="2 3">
    <name type="scientific">Enterobacter cloacae</name>
    <dbReference type="NCBI Taxonomy" id="550"/>
    <lineage>
        <taxon>Bacteria</taxon>
        <taxon>Pseudomonadati</taxon>
        <taxon>Pseudomonadota</taxon>
        <taxon>Gammaproteobacteria</taxon>
        <taxon>Enterobacterales</taxon>
        <taxon>Enterobacteriaceae</taxon>
        <taxon>Enterobacter</taxon>
        <taxon>Enterobacter cloacae complex</taxon>
    </lineage>
</organism>
<proteinExistence type="predicted"/>
<accession>A0A377LWF3</accession>
<dbReference type="AlphaFoldDB" id="A0A377LWF3"/>
<feature type="transmembrane region" description="Helical" evidence="1">
    <location>
        <begin position="59"/>
        <end position="80"/>
    </location>
</feature>
<name>A0A377LWF3_ENTCL</name>
<dbReference type="Proteomes" id="UP000255106">
    <property type="component" value="Unassembled WGS sequence"/>
</dbReference>
<sequence>MMYAARPYKWLLVMFVLGLIAQILVGEKFTGVFSAIVFFITPYFIIHSSKFNVFSTKNIVITLVITFIFSIAIYNSYAAIVGQKMQLRVFYLGLSCNHKCGGQ</sequence>
<keyword evidence="1" id="KW-1133">Transmembrane helix</keyword>
<feature type="transmembrane region" description="Helical" evidence="1">
    <location>
        <begin position="7"/>
        <end position="25"/>
    </location>
</feature>
<dbReference type="EMBL" id="UGJB01000004">
    <property type="protein sequence ID" value="STQ10745.1"/>
    <property type="molecule type" value="Genomic_DNA"/>
</dbReference>
<reference evidence="2 3" key="1">
    <citation type="submission" date="2018-06" db="EMBL/GenBank/DDBJ databases">
        <authorList>
            <consortium name="Pathogen Informatics"/>
            <person name="Doyle S."/>
        </authorList>
    </citation>
    <scope>NUCLEOTIDE SEQUENCE [LARGE SCALE GENOMIC DNA]</scope>
    <source>
        <strain evidence="2 3">NCTC10005</strain>
    </source>
</reference>
<protein>
    <submittedName>
        <fullName evidence="2">Uncharacterized protein</fullName>
    </submittedName>
</protein>
<gene>
    <name evidence="2" type="ORF">NCTC10005_03498</name>
</gene>
<evidence type="ECO:0000256" key="1">
    <source>
        <dbReference type="SAM" id="Phobius"/>
    </source>
</evidence>
<feature type="transmembrane region" description="Helical" evidence="1">
    <location>
        <begin position="31"/>
        <end position="47"/>
    </location>
</feature>